<dbReference type="PROSITE" id="PS00962">
    <property type="entry name" value="RIBOSOMAL_S2_1"/>
    <property type="match status" value="1"/>
</dbReference>
<organism evidence="4">
    <name type="scientific">Eiseniibacteriota bacterium</name>
    <dbReference type="NCBI Taxonomy" id="2212470"/>
    <lineage>
        <taxon>Bacteria</taxon>
        <taxon>Candidatus Eiseniibacteriota</taxon>
    </lineage>
</organism>
<dbReference type="InterPro" id="IPR023591">
    <property type="entry name" value="Ribosomal_uS2_flav_dom_sf"/>
</dbReference>
<dbReference type="InterPro" id="IPR018130">
    <property type="entry name" value="Ribosomal_uS2_CS"/>
</dbReference>
<evidence type="ECO:0000313" key="4">
    <source>
        <dbReference type="EMBL" id="HER43793.1"/>
    </source>
</evidence>
<accession>A0A7V2AV09</accession>
<gene>
    <name evidence="4" type="ORF">ENO08_04975</name>
</gene>
<name>A0A7V2AV09_UNCEI</name>
<dbReference type="SUPFAM" id="SSF52313">
    <property type="entry name" value="Ribosomal protein S2"/>
    <property type="match status" value="1"/>
</dbReference>
<dbReference type="EMBL" id="DSEC01000349">
    <property type="protein sequence ID" value="HER43793.1"/>
    <property type="molecule type" value="Genomic_DNA"/>
</dbReference>
<dbReference type="AlphaFoldDB" id="A0A7V2AV09"/>
<comment type="caution">
    <text evidence="4">The sequence shown here is derived from an EMBL/GenBank/DDBJ whole genome shotgun (WGS) entry which is preliminary data.</text>
</comment>
<dbReference type="Gene3D" id="3.40.50.10490">
    <property type="entry name" value="Glucose-6-phosphate isomerase like protein, domain 1"/>
    <property type="match status" value="1"/>
</dbReference>
<evidence type="ECO:0000256" key="3">
    <source>
        <dbReference type="ARBA" id="ARBA00023274"/>
    </source>
</evidence>
<evidence type="ECO:0000256" key="1">
    <source>
        <dbReference type="ARBA" id="ARBA00006242"/>
    </source>
</evidence>
<dbReference type="Proteomes" id="UP000886069">
    <property type="component" value="Unassembled WGS sequence"/>
</dbReference>
<protein>
    <submittedName>
        <fullName evidence="4">30S ribosomal protein S2</fullName>
    </submittedName>
</protein>
<dbReference type="GO" id="GO:0006412">
    <property type="term" value="P:translation"/>
    <property type="evidence" value="ECO:0007669"/>
    <property type="project" value="InterPro"/>
</dbReference>
<dbReference type="GO" id="GO:0003735">
    <property type="term" value="F:structural constituent of ribosome"/>
    <property type="evidence" value="ECO:0007669"/>
    <property type="project" value="InterPro"/>
</dbReference>
<dbReference type="InterPro" id="IPR001865">
    <property type="entry name" value="Ribosomal_uS2"/>
</dbReference>
<proteinExistence type="inferred from homology"/>
<dbReference type="Pfam" id="PF00318">
    <property type="entry name" value="Ribosomal_S2"/>
    <property type="match status" value="1"/>
</dbReference>
<keyword evidence="3" id="KW-0687">Ribonucleoprotein</keyword>
<evidence type="ECO:0000256" key="2">
    <source>
        <dbReference type="ARBA" id="ARBA00022980"/>
    </source>
</evidence>
<sequence length="41" mass="4797">MEDEPKGVRAVNVSIKDLLEAGVHFGHQTRRWDPKMKPYIF</sequence>
<reference evidence="4" key="1">
    <citation type="journal article" date="2020" name="mSystems">
        <title>Genome- and Community-Level Interaction Insights into Carbon Utilization and Element Cycling Functions of Hydrothermarchaeota in Hydrothermal Sediment.</title>
        <authorList>
            <person name="Zhou Z."/>
            <person name="Liu Y."/>
            <person name="Xu W."/>
            <person name="Pan J."/>
            <person name="Luo Z.H."/>
            <person name="Li M."/>
        </authorList>
    </citation>
    <scope>NUCLEOTIDE SEQUENCE [LARGE SCALE GENOMIC DNA]</scope>
    <source>
        <strain evidence="4">SpSt-1233</strain>
    </source>
</reference>
<dbReference type="GO" id="GO:0005840">
    <property type="term" value="C:ribosome"/>
    <property type="evidence" value="ECO:0007669"/>
    <property type="project" value="UniProtKB-KW"/>
</dbReference>
<dbReference type="GO" id="GO:1990904">
    <property type="term" value="C:ribonucleoprotein complex"/>
    <property type="evidence" value="ECO:0007669"/>
    <property type="project" value="UniProtKB-KW"/>
</dbReference>
<comment type="similarity">
    <text evidence="1">Belongs to the universal ribosomal protein uS2 family.</text>
</comment>
<feature type="non-terminal residue" evidence="4">
    <location>
        <position position="41"/>
    </location>
</feature>
<keyword evidence="2 4" id="KW-0689">Ribosomal protein</keyword>